<gene>
    <name evidence="2" type="ORF">BJ875DRAFT_444016</name>
</gene>
<reference evidence="2" key="1">
    <citation type="journal article" date="2021" name="IMA Fungus">
        <title>Genomic characterization of three marine fungi, including Emericellopsis atlantica sp. nov. with signatures of a generalist lifestyle and marine biomass degradation.</title>
        <authorList>
            <person name="Hagestad O.C."/>
            <person name="Hou L."/>
            <person name="Andersen J.H."/>
            <person name="Hansen E.H."/>
            <person name="Altermark B."/>
            <person name="Li C."/>
            <person name="Kuhnert E."/>
            <person name="Cox R.J."/>
            <person name="Crous P.W."/>
            <person name="Spatafora J.W."/>
            <person name="Lail K."/>
            <person name="Amirebrahimi M."/>
            <person name="Lipzen A."/>
            <person name="Pangilinan J."/>
            <person name="Andreopoulos W."/>
            <person name="Hayes R.D."/>
            <person name="Ng V."/>
            <person name="Grigoriev I.V."/>
            <person name="Jackson S.A."/>
            <person name="Sutton T.D.S."/>
            <person name="Dobson A.D.W."/>
            <person name="Rama T."/>
        </authorList>
    </citation>
    <scope>NUCLEOTIDE SEQUENCE</scope>
    <source>
        <strain evidence="2">TRa018bII</strain>
    </source>
</reference>
<keyword evidence="3" id="KW-1185">Reference proteome</keyword>
<evidence type="ECO:0000256" key="1">
    <source>
        <dbReference type="SAM" id="MobiDB-lite"/>
    </source>
</evidence>
<evidence type="ECO:0000313" key="2">
    <source>
        <dbReference type="EMBL" id="KAG9231510.1"/>
    </source>
</evidence>
<feature type="region of interest" description="Disordered" evidence="1">
    <location>
        <begin position="237"/>
        <end position="256"/>
    </location>
</feature>
<name>A0A9P8C2Z2_9HELO</name>
<feature type="region of interest" description="Disordered" evidence="1">
    <location>
        <begin position="1"/>
        <end position="42"/>
    </location>
</feature>
<dbReference type="AlphaFoldDB" id="A0A9P8C2Z2"/>
<dbReference type="OrthoDB" id="3560872at2759"/>
<dbReference type="Proteomes" id="UP000824998">
    <property type="component" value="Unassembled WGS sequence"/>
</dbReference>
<dbReference type="EMBL" id="MU251597">
    <property type="protein sequence ID" value="KAG9231510.1"/>
    <property type="molecule type" value="Genomic_DNA"/>
</dbReference>
<organism evidence="2 3">
    <name type="scientific">Amylocarpus encephaloides</name>
    <dbReference type="NCBI Taxonomy" id="45428"/>
    <lineage>
        <taxon>Eukaryota</taxon>
        <taxon>Fungi</taxon>
        <taxon>Dikarya</taxon>
        <taxon>Ascomycota</taxon>
        <taxon>Pezizomycotina</taxon>
        <taxon>Leotiomycetes</taxon>
        <taxon>Helotiales</taxon>
        <taxon>Helotiales incertae sedis</taxon>
        <taxon>Amylocarpus</taxon>
    </lineage>
</organism>
<accession>A0A9P8C2Z2</accession>
<comment type="caution">
    <text evidence="2">The sequence shown here is derived from an EMBL/GenBank/DDBJ whole genome shotgun (WGS) entry which is preliminary data.</text>
</comment>
<feature type="compositionally biased region" description="Polar residues" evidence="1">
    <location>
        <begin position="1"/>
        <end position="12"/>
    </location>
</feature>
<proteinExistence type="predicted"/>
<feature type="compositionally biased region" description="Polar residues" evidence="1">
    <location>
        <begin position="240"/>
        <end position="250"/>
    </location>
</feature>
<protein>
    <submittedName>
        <fullName evidence="2">Uncharacterized protein</fullName>
    </submittedName>
</protein>
<sequence length="336" mass="38413">MLQLRSFPQTFTSRRDDKQKEQSYSQDSSPDREPSLLPSATHHADVTILRDTRTPLVSLQERESDFYKNIARIRKIMKEEEELDSRIPRNEASVRVKIKHFSDYFQECNKAPLYEGPQALPPELESSIFRSRLETVWEGLMKLRMSQEWGKALPKSQSESWVSMIEEHTPKHVKSILASHQPPNIAQLESVEWSTTTAAGVYGWVLKPKGLLGHFDNEYYLWVGSASKYGGGLKSRKENLLSSSRPTQNEAPKPDIRNLGLSRTGKLITLLEVSFKDGSAEEVEKIRRLVTLAREVFVIWLVAAKDCSAIKEIVPWELEDILYHGLASHNLARNIK</sequence>
<evidence type="ECO:0000313" key="3">
    <source>
        <dbReference type="Proteomes" id="UP000824998"/>
    </source>
</evidence>